<name>A0A835Z8L0_9STRA</name>
<proteinExistence type="predicted"/>
<feature type="compositionally biased region" description="Low complexity" evidence="1">
    <location>
        <begin position="21"/>
        <end position="34"/>
    </location>
</feature>
<organism evidence="2 3">
    <name type="scientific">Tribonema minus</name>
    <dbReference type="NCBI Taxonomy" id="303371"/>
    <lineage>
        <taxon>Eukaryota</taxon>
        <taxon>Sar</taxon>
        <taxon>Stramenopiles</taxon>
        <taxon>Ochrophyta</taxon>
        <taxon>PX clade</taxon>
        <taxon>Xanthophyceae</taxon>
        <taxon>Tribonematales</taxon>
        <taxon>Tribonemataceae</taxon>
        <taxon>Tribonema</taxon>
    </lineage>
</organism>
<comment type="caution">
    <text evidence="2">The sequence shown here is derived from an EMBL/GenBank/DDBJ whole genome shotgun (WGS) entry which is preliminary data.</text>
</comment>
<evidence type="ECO:0000256" key="1">
    <source>
        <dbReference type="SAM" id="MobiDB-lite"/>
    </source>
</evidence>
<dbReference type="AlphaFoldDB" id="A0A835Z8L0"/>
<protein>
    <submittedName>
        <fullName evidence="2">Uncharacterized protein</fullName>
    </submittedName>
</protein>
<dbReference type="EMBL" id="JAFCMP010000046">
    <property type="protein sequence ID" value="KAG5189737.1"/>
    <property type="molecule type" value="Genomic_DNA"/>
</dbReference>
<gene>
    <name evidence="2" type="ORF">JKP88DRAFT_243237</name>
</gene>
<evidence type="ECO:0000313" key="2">
    <source>
        <dbReference type="EMBL" id="KAG5189737.1"/>
    </source>
</evidence>
<accession>A0A835Z8L0</accession>
<feature type="region of interest" description="Disordered" evidence="1">
    <location>
        <begin position="1"/>
        <end position="38"/>
    </location>
</feature>
<reference evidence="2" key="1">
    <citation type="submission" date="2021-02" db="EMBL/GenBank/DDBJ databases">
        <title>First Annotated Genome of the Yellow-green Alga Tribonema minus.</title>
        <authorList>
            <person name="Mahan K.M."/>
        </authorList>
    </citation>
    <scope>NUCLEOTIDE SEQUENCE</scope>
    <source>
        <strain evidence="2">UTEX B ZZ1240</strain>
    </source>
</reference>
<sequence>MASVGGSGGVEEIIDEEEVNAGAAAGAQGPAAPADPKKLAATKRRLVDDAAKWKRHKPVNASAPIWDVGEGFSIYRSKAAEVQDIVVCETCVSKQDFRHAEFS</sequence>
<keyword evidence="3" id="KW-1185">Reference proteome</keyword>
<evidence type="ECO:0000313" key="3">
    <source>
        <dbReference type="Proteomes" id="UP000664859"/>
    </source>
</evidence>
<dbReference type="Proteomes" id="UP000664859">
    <property type="component" value="Unassembled WGS sequence"/>
</dbReference>